<evidence type="ECO:0000313" key="9">
    <source>
        <dbReference type="Proteomes" id="UP000228758"/>
    </source>
</evidence>
<dbReference type="PROSITE" id="PS00395">
    <property type="entry name" value="ALANINE_RACEMASE"/>
    <property type="match status" value="1"/>
</dbReference>
<dbReference type="InterPro" id="IPR009006">
    <property type="entry name" value="Ala_racemase/Decarboxylase_C"/>
</dbReference>
<dbReference type="CDD" id="cd00430">
    <property type="entry name" value="PLPDE_III_AR"/>
    <property type="match status" value="1"/>
</dbReference>
<dbReference type="Pfam" id="PF01168">
    <property type="entry name" value="Ala_racemase_N"/>
    <property type="match status" value="1"/>
</dbReference>
<dbReference type="GO" id="GO:0009252">
    <property type="term" value="P:peptidoglycan biosynthetic process"/>
    <property type="evidence" value="ECO:0007669"/>
    <property type="project" value="TreeGrafter"/>
</dbReference>
<protein>
    <recommendedName>
        <fullName evidence="4">Alanine racemase</fullName>
        <ecNumber evidence="4">5.1.1.1</ecNumber>
    </recommendedName>
</protein>
<dbReference type="SUPFAM" id="SSF50621">
    <property type="entry name" value="Alanine racemase C-terminal domain-like"/>
    <property type="match status" value="1"/>
</dbReference>
<dbReference type="Pfam" id="PF00842">
    <property type="entry name" value="Ala_racemase_C"/>
    <property type="match status" value="1"/>
</dbReference>
<evidence type="ECO:0000256" key="3">
    <source>
        <dbReference type="ARBA" id="ARBA00023235"/>
    </source>
</evidence>
<reference evidence="8 9" key="1">
    <citation type="submission" date="2017-11" db="EMBL/GenBank/DDBJ databases">
        <title>Genomic Encyclopedia of Archaeal and Bacterial Type Strains, Phase II (KMG-II): From Individual Species to Whole Genera.</title>
        <authorList>
            <person name="Goeker M."/>
        </authorList>
    </citation>
    <scope>NUCLEOTIDE SEQUENCE [LARGE SCALE GENOMIC DNA]</scope>
    <source>
        <strain evidence="8 9">DSM 27393</strain>
    </source>
</reference>
<dbReference type="SUPFAM" id="SSF51419">
    <property type="entry name" value="PLP-binding barrel"/>
    <property type="match status" value="1"/>
</dbReference>
<feature type="active site" description="Proton acceptor; specific for L-alanine" evidence="4">
    <location>
        <position position="256"/>
    </location>
</feature>
<keyword evidence="9" id="KW-1185">Reference proteome</keyword>
<sequence>MTLREALVNLDAVRRNVEVLRRGAGGATAMAVVKADGYGHGALPVARAALEAGAEWIGTADLAEALALRAAGITAPLLCWLHPGDVDMRAAVEADIDLGISTADQLERAGDAGATVHLKTDTGLSRNGIPESELPAVLDRAAALESAGRLSVRGIFSHLANASDDDDREQLAAFHRHLDAARAAGLAPEAVHFASTAAAIRHEDCRFGMVRLGIGMYGLSPFDGVSSAELGLTPAMTLSAEVVSVKRVPAGSGVSYGFTYRTAGDTTLALVAMGYADGVPRQASNRGPVTIGGVTHTVSGRIAMDQFVVDVGNTPVQAGDRAVLFGDPADGVPSADDWALAADTINYEIVTRVGPRVPRRYRG</sequence>
<dbReference type="GO" id="GO:0030632">
    <property type="term" value="P:D-alanine biosynthetic process"/>
    <property type="evidence" value="ECO:0007669"/>
    <property type="project" value="UniProtKB-UniRule"/>
</dbReference>
<feature type="modified residue" description="N6-(pyridoxal phosphate)lysine" evidence="4 5">
    <location>
        <position position="34"/>
    </location>
</feature>
<feature type="binding site" evidence="4 6">
    <location>
        <position position="304"/>
    </location>
    <ligand>
        <name>substrate</name>
    </ligand>
</feature>
<dbReference type="FunFam" id="3.20.20.10:FF:000002">
    <property type="entry name" value="Alanine racemase"/>
    <property type="match status" value="1"/>
</dbReference>
<evidence type="ECO:0000256" key="6">
    <source>
        <dbReference type="PIRSR" id="PIRSR600821-52"/>
    </source>
</evidence>
<dbReference type="InterPro" id="IPR011079">
    <property type="entry name" value="Ala_racemase_C"/>
</dbReference>
<gene>
    <name evidence="8" type="ORF">CLV46_2767</name>
</gene>
<dbReference type="Gene3D" id="2.40.37.10">
    <property type="entry name" value="Lyase, Ornithine Decarboxylase, Chain A, domain 1"/>
    <property type="match status" value="1"/>
</dbReference>
<evidence type="ECO:0000256" key="1">
    <source>
        <dbReference type="ARBA" id="ARBA00001933"/>
    </source>
</evidence>
<feature type="active site" description="Proton acceptor; specific for D-alanine" evidence="4">
    <location>
        <position position="34"/>
    </location>
</feature>
<dbReference type="Gene3D" id="3.20.20.10">
    <property type="entry name" value="Alanine racemase"/>
    <property type="match status" value="1"/>
</dbReference>
<dbReference type="SMART" id="SM01005">
    <property type="entry name" value="Ala_racemase_C"/>
    <property type="match status" value="1"/>
</dbReference>
<proteinExistence type="inferred from homology"/>
<evidence type="ECO:0000256" key="4">
    <source>
        <dbReference type="HAMAP-Rule" id="MF_01201"/>
    </source>
</evidence>
<keyword evidence="2 4" id="KW-0663">Pyridoxal phosphate</keyword>
<dbReference type="GO" id="GO:0008784">
    <property type="term" value="F:alanine racemase activity"/>
    <property type="evidence" value="ECO:0007669"/>
    <property type="project" value="UniProtKB-UniRule"/>
</dbReference>
<evidence type="ECO:0000256" key="5">
    <source>
        <dbReference type="PIRSR" id="PIRSR600821-50"/>
    </source>
</evidence>
<dbReference type="NCBIfam" id="TIGR00492">
    <property type="entry name" value="alr"/>
    <property type="match status" value="1"/>
</dbReference>
<comment type="catalytic activity">
    <reaction evidence="4">
        <text>L-alanine = D-alanine</text>
        <dbReference type="Rhea" id="RHEA:20249"/>
        <dbReference type="ChEBI" id="CHEBI:57416"/>
        <dbReference type="ChEBI" id="CHEBI:57972"/>
        <dbReference type="EC" id="5.1.1.1"/>
    </reaction>
</comment>
<feature type="binding site" evidence="4 6">
    <location>
        <position position="126"/>
    </location>
    <ligand>
        <name>substrate</name>
    </ligand>
</feature>
<evidence type="ECO:0000259" key="7">
    <source>
        <dbReference type="SMART" id="SM01005"/>
    </source>
</evidence>
<dbReference type="GO" id="GO:0030170">
    <property type="term" value="F:pyridoxal phosphate binding"/>
    <property type="evidence" value="ECO:0007669"/>
    <property type="project" value="UniProtKB-UniRule"/>
</dbReference>
<comment type="caution">
    <text evidence="8">The sequence shown here is derived from an EMBL/GenBank/DDBJ whole genome shotgun (WGS) entry which is preliminary data.</text>
</comment>
<dbReference type="InterPro" id="IPR001608">
    <property type="entry name" value="Ala_racemase_N"/>
</dbReference>
<comment type="function">
    <text evidence="4">Catalyzes the interconversion of L-alanine and D-alanine. May also act on other amino acids.</text>
</comment>
<comment type="cofactor">
    <cofactor evidence="1 4 5">
        <name>pyridoxal 5'-phosphate</name>
        <dbReference type="ChEBI" id="CHEBI:597326"/>
    </cofactor>
</comment>
<name>A0A2M9CMS9_9MICO</name>
<dbReference type="InterPro" id="IPR029066">
    <property type="entry name" value="PLP-binding_barrel"/>
</dbReference>
<organism evidence="8 9">
    <name type="scientific">Diaminobutyricimonas aerilata</name>
    <dbReference type="NCBI Taxonomy" id="1162967"/>
    <lineage>
        <taxon>Bacteria</taxon>
        <taxon>Bacillati</taxon>
        <taxon>Actinomycetota</taxon>
        <taxon>Actinomycetes</taxon>
        <taxon>Micrococcales</taxon>
        <taxon>Microbacteriaceae</taxon>
        <taxon>Diaminobutyricimonas</taxon>
    </lineage>
</organism>
<feature type="domain" description="Alanine racemase C-terminal" evidence="7">
    <location>
        <begin position="235"/>
        <end position="362"/>
    </location>
</feature>
<comment type="pathway">
    <text evidence="4">Amino-acid biosynthesis; D-alanine biosynthesis; D-alanine from L-alanine: step 1/1.</text>
</comment>
<dbReference type="EMBL" id="PGFF01000001">
    <property type="protein sequence ID" value="PJJ73182.1"/>
    <property type="molecule type" value="Genomic_DNA"/>
</dbReference>
<dbReference type="InterPro" id="IPR020622">
    <property type="entry name" value="Ala_racemase_pyridoxalP-BS"/>
</dbReference>
<accession>A0A2M9CMS9</accession>
<dbReference type="EC" id="5.1.1.1" evidence="4"/>
<evidence type="ECO:0000313" key="8">
    <source>
        <dbReference type="EMBL" id="PJJ73182.1"/>
    </source>
</evidence>
<dbReference type="RefSeq" id="WP_100365300.1">
    <property type="nucleotide sequence ID" value="NZ_PGFF01000001.1"/>
</dbReference>
<dbReference type="PANTHER" id="PTHR30511:SF0">
    <property type="entry name" value="ALANINE RACEMASE, CATABOLIC-RELATED"/>
    <property type="match status" value="1"/>
</dbReference>
<dbReference type="PRINTS" id="PR00992">
    <property type="entry name" value="ALARACEMASE"/>
</dbReference>
<comment type="similarity">
    <text evidence="4">Belongs to the alanine racemase family.</text>
</comment>
<dbReference type="HAMAP" id="MF_01201">
    <property type="entry name" value="Ala_racemase"/>
    <property type="match status" value="1"/>
</dbReference>
<dbReference type="OrthoDB" id="9813814at2"/>
<dbReference type="PANTHER" id="PTHR30511">
    <property type="entry name" value="ALANINE RACEMASE"/>
    <property type="match status" value="1"/>
</dbReference>
<dbReference type="InterPro" id="IPR000821">
    <property type="entry name" value="Ala_racemase"/>
</dbReference>
<dbReference type="UniPathway" id="UPA00042">
    <property type="reaction ID" value="UER00497"/>
</dbReference>
<dbReference type="GO" id="GO:0005829">
    <property type="term" value="C:cytosol"/>
    <property type="evidence" value="ECO:0007669"/>
    <property type="project" value="TreeGrafter"/>
</dbReference>
<evidence type="ECO:0000256" key="2">
    <source>
        <dbReference type="ARBA" id="ARBA00022898"/>
    </source>
</evidence>
<keyword evidence="3 4" id="KW-0413">Isomerase</keyword>
<dbReference type="Proteomes" id="UP000228758">
    <property type="component" value="Unassembled WGS sequence"/>
</dbReference>
<dbReference type="AlphaFoldDB" id="A0A2M9CMS9"/>